<evidence type="ECO:0000313" key="1">
    <source>
        <dbReference type="EMBL" id="KAJ7536267.1"/>
    </source>
</evidence>
<dbReference type="EMBL" id="CM055103">
    <property type="protein sequence ID" value="KAJ7536267.1"/>
    <property type="molecule type" value="Genomic_DNA"/>
</dbReference>
<organism evidence="1 2">
    <name type="scientific">Diphasiastrum complanatum</name>
    <name type="common">Issler's clubmoss</name>
    <name type="synonym">Lycopodium complanatum</name>
    <dbReference type="NCBI Taxonomy" id="34168"/>
    <lineage>
        <taxon>Eukaryota</taxon>
        <taxon>Viridiplantae</taxon>
        <taxon>Streptophyta</taxon>
        <taxon>Embryophyta</taxon>
        <taxon>Tracheophyta</taxon>
        <taxon>Lycopodiopsida</taxon>
        <taxon>Lycopodiales</taxon>
        <taxon>Lycopodiaceae</taxon>
        <taxon>Lycopodioideae</taxon>
        <taxon>Diphasiastrum</taxon>
    </lineage>
</organism>
<reference evidence="2" key="1">
    <citation type="journal article" date="2024" name="Proc. Natl. Acad. Sci. U.S.A.">
        <title>Extraordinary preservation of gene collinearity over three hundred million years revealed in homosporous lycophytes.</title>
        <authorList>
            <person name="Li C."/>
            <person name="Wickell D."/>
            <person name="Kuo L.Y."/>
            <person name="Chen X."/>
            <person name="Nie B."/>
            <person name="Liao X."/>
            <person name="Peng D."/>
            <person name="Ji J."/>
            <person name="Jenkins J."/>
            <person name="Williams M."/>
            <person name="Shu S."/>
            <person name="Plott C."/>
            <person name="Barry K."/>
            <person name="Rajasekar S."/>
            <person name="Grimwood J."/>
            <person name="Han X."/>
            <person name="Sun S."/>
            <person name="Hou Z."/>
            <person name="He W."/>
            <person name="Dai G."/>
            <person name="Sun C."/>
            <person name="Schmutz J."/>
            <person name="Leebens-Mack J.H."/>
            <person name="Li F.W."/>
            <person name="Wang L."/>
        </authorList>
    </citation>
    <scope>NUCLEOTIDE SEQUENCE [LARGE SCALE GENOMIC DNA]</scope>
    <source>
        <strain evidence="2">cv. PW_Plant_1</strain>
    </source>
</reference>
<keyword evidence="2" id="KW-1185">Reference proteome</keyword>
<comment type="caution">
    <text evidence="1">The sequence shown here is derived from an EMBL/GenBank/DDBJ whole genome shotgun (WGS) entry which is preliminary data.</text>
</comment>
<protein>
    <submittedName>
        <fullName evidence="1">Uncharacterized protein</fullName>
    </submittedName>
</protein>
<evidence type="ECO:0000313" key="2">
    <source>
        <dbReference type="Proteomes" id="UP001162992"/>
    </source>
</evidence>
<proteinExistence type="predicted"/>
<name>A0ACC2C3N9_DIPCM</name>
<dbReference type="Proteomes" id="UP001162992">
    <property type="component" value="Chromosome 12"/>
</dbReference>
<gene>
    <name evidence="1" type="ORF">O6H91_12G062500</name>
</gene>
<sequence>MAFPCTVATRFSSISTSCCYYSPRNDSFLSDSAAAAATTAKFSLFKASGHYRACPLPPASHFLSHYSSALPSTKGSGNDRRRPGIIFMNFRESATTTPLAGTARKDSQLLVDNLLALVAGTDRGAALRKEDHLKVSELVAQLEQLCIPEPLNSPLIFGEWDVEYSSNPTASGGYYRSAIGRALLKTKEMVQTISPPDIVGNKVAFSLFGLFSGEVSLKVDYIYNAGKLRALENNWIEVTFDSPSFKLGSVQFHYGGNSQVKIAVLYLDERIRLGKGSRGSLFVFKRH</sequence>
<accession>A0ACC2C3N9</accession>